<feature type="transmembrane region" description="Helical" evidence="1">
    <location>
        <begin position="344"/>
        <end position="363"/>
    </location>
</feature>
<feature type="transmembrane region" description="Helical" evidence="1">
    <location>
        <begin position="248"/>
        <end position="267"/>
    </location>
</feature>
<evidence type="ECO:0000313" key="3">
    <source>
        <dbReference type="Proteomes" id="UP001596298"/>
    </source>
</evidence>
<feature type="transmembrane region" description="Helical" evidence="1">
    <location>
        <begin position="16"/>
        <end position="39"/>
    </location>
</feature>
<feature type="transmembrane region" description="Helical" evidence="1">
    <location>
        <begin position="205"/>
        <end position="227"/>
    </location>
</feature>
<feature type="transmembrane region" description="Helical" evidence="1">
    <location>
        <begin position="303"/>
        <end position="324"/>
    </location>
</feature>
<feature type="transmembrane region" description="Helical" evidence="1">
    <location>
        <begin position="273"/>
        <end position="291"/>
    </location>
</feature>
<sequence length="584" mass="60608">MVEGFGQAGRIGRRGVGAMVGLVCGLIALGPSLAPGYLLHYDLVFVPRLALSDRTLGVDGSVPRAVPNDFVVALLSHIVPGWVVEKALLLAFFVLVGAGVGALMRSRLGAAAAALVAAWNPYVAERLAIGHWGYLLGYACVPLLVAAAAAVREGAPCGRTRLGLWLLLSAATGSTGAVLGLIAVLAVLAMPAGSQASARRRVGEFGWVLVIFVLANATWWYAYLFLAPSQSTSRVGVEAFMTRADTPWGVLGSLLTGGGIWNQGVWFSERQSLVVSGLALLVVVVSVALALRDRVWRAGPVLSGLTLAGVVGLVLAAASAVPGGSQLMTAVVTDLPGGGLLRDAQKFVGLWVLLVAVLAGRLVERVRSAGAAAGAQRTAALSIAAVVACWPVVTLTGLAWGAGGQWRSVDYPSSYTRMAQRIDALPAGGVAVFPWALYRQYSFDHNVVVLDPWQRLLDRDVLVNDDLPLVGGTVVPGESPDAHRVTAAVQSGVGIVSALRDGGVRYVLMQTDQPAAGDIHEVTGRSPIASAGDLRLYDLGATGVRAPTDSGAGRYTGWVLAGLAVIVVAGNFVLDRKRGIAHGR</sequence>
<dbReference type="EMBL" id="JBHSWH010000001">
    <property type="protein sequence ID" value="MFC6707283.1"/>
    <property type="molecule type" value="Genomic_DNA"/>
</dbReference>
<keyword evidence="3" id="KW-1185">Reference proteome</keyword>
<dbReference type="RefSeq" id="WP_382403954.1">
    <property type="nucleotide sequence ID" value="NZ_JBHSWH010000001.1"/>
</dbReference>
<proteinExistence type="predicted"/>
<accession>A0ABW2AKD6</accession>
<comment type="caution">
    <text evidence="2">The sequence shown here is derived from an EMBL/GenBank/DDBJ whole genome shotgun (WGS) entry which is preliminary data.</text>
</comment>
<feature type="transmembrane region" description="Helical" evidence="1">
    <location>
        <begin position="383"/>
        <end position="403"/>
    </location>
</feature>
<keyword evidence="1" id="KW-0472">Membrane</keyword>
<organism evidence="2 3">
    <name type="scientific">Flexivirga alba</name>
    <dbReference type="NCBI Taxonomy" id="702742"/>
    <lineage>
        <taxon>Bacteria</taxon>
        <taxon>Bacillati</taxon>
        <taxon>Actinomycetota</taxon>
        <taxon>Actinomycetes</taxon>
        <taxon>Micrococcales</taxon>
        <taxon>Dermacoccaceae</taxon>
        <taxon>Flexivirga</taxon>
    </lineage>
</organism>
<feature type="transmembrane region" description="Helical" evidence="1">
    <location>
        <begin position="70"/>
        <end position="96"/>
    </location>
</feature>
<protein>
    <recommendedName>
        <fullName evidence="4">YfhO family protein</fullName>
    </recommendedName>
</protein>
<evidence type="ECO:0008006" key="4">
    <source>
        <dbReference type="Google" id="ProtNLM"/>
    </source>
</evidence>
<keyword evidence="1" id="KW-1133">Transmembrane helix</keyword>
<keyword evidence="1" id="KW-0812">Transmembrane</keyword>
<feature type="transmembrane region" description="Helical" evidence="1">
    <location>
        <begin position="163"/>
        <end position="193"/>
    </location>
</feature>
<reference evidence="3" key="1">
    <citation type="journal article" date="2019" name="Int. J. Syst. Evol. Microbiol.">
        <title>The Global Catalogue of Microorganisms (GCM) 10K type strain sequencing project: providing services to taxonomists for standard genome sequencing and annotation.</title>
        <authorList>
            <consortium name="The Broad Institute Genomics Platform"/>
            <consortium name="The Broad Institute Genome Sequencing Center for Infectious Disease"/>
            <person name="Wu L."/>
            <person name="Ma J."/>
        </authorList>
    </citation>
    <scope>NUCLEOTIDE SEQUENCE [LARGE SCALE GENOMIC DNA]</scope>
    <source>
        <strain evidence="3">CCUG 58127</strain>
    </source>
</reference>
<feature type="transmembrane region" description="Helical" evidence="1">
    <location>
        <begin position="130"/>
        <end position="151"/>
    </location>
</feature>
<evidence type="ECO:0000256" key="1">
    <source>
        <dbReference type="SAM" id="Phobius"/>
    </source>
</evidence>
<dbReference type="Proteomes" id="UP001596298">
    <property type="component" value="Unassembled WGS sequence"/>
</dbReference>
<gene>
    <name evidence="2" type="ORF">ACFQDH_18985</name>
</gene>
<name>A0ABW2AKD6_9MICO</name>
<feature type="transmembrane region" description="Helical" evidence="1">
    <location>
        <begin position="555"/>
        <end position="574"/>
    </location>
</feature>
<feature type="transmembrane region" description="Helical" evidence="1">
    <location>
        <begin position="108"/>
        <end position="124"/>
    </location>
</feature>
<evidence type="ECO:0000313" key="2">
    <source>
        <dbReference type="EMBL" id="MFC6707283.1"/>
    </source>
</evidence>